<reference evidence="8" key="1">
    <citation type="submission" date="2010-02" db="EMBL/GenBank/DDBJ databases">
        <title>Complete sequence of Desulfurivibrio alkaliphilus AHT2.</title>
        <authorList>
            <consortium name="US DOE Joint Genome Institute"/>
            <person name="Pitluck S."/>
            <person name="Chertkov O."/>
            <person name="Detter J.C."/>
            <person name="Han C."/>
            <person name="Tapia R."/>
            <person name="Larimer F."/>
            <person name="Land M."/>
            <person name="Hauser L."/>
            <person name="Kyrpides N."/>
            <person name="Mikhailova N."/>
            <person name="Sorokin D.Y."/>
            <person name="Muyzer G."/>
            <person name="Woyke T."/>
        </authorList>
    </citation>
    <scope>NUCLEOTIDE SEQUENCE [LARGE SCALE GENOMIC DNA]</scope>
    <source>
        <strain evidence="8">DSM 19089 / UNIQEM U267 / AHT2</strain>
    </source>
</reference>
<dbReference type="AlphaFoldDB" id="D6Z399"/>
<keyword evidence="5" id="KW-0143">Chaperone</keyword>
<evidence type="ECO:0000256" key="3">
    <source>
        <dbReference type="ARBA" id="ARBA00022771"/>
    </source>
</evidence>
<dbReference type="InterPro" id="IPR001623">
    <property type="entry name" value="DnaJ_domain"/>
</dbReference>
<dbReference type="SUPFAM" id="SSF46565">
    <property type="entry name" value="Chaperone J-domain"/>
    <property type="match status" value="1"/>
</dbReference>
<keyword evidence="8" id="KW-1185">Reference proteome</keyword>
<dbReference type="InParanoid" id="D6Z399"/>
<dbReference type="InterPro" id="IPR018253">
    <property type="entry name" value="DnaJ_domain_CS"/>
</dbReference>
<evidence type="ECO:0000259" key="6">
    <source>
        <dbReference type="PROSITE" id="PS50076"/>
    </source>
</evidence>
<dbReference type="InterPro" id="IPR036869">
    <property type="entry name" value="J_dom_sf"/>
</dbReference>
<dbReference type="PANTHER" id="PTHR24078">
    <property type="entry name" value="DNAJ HOMOLOG SUBFAMILY C MEMBER"/>
    <property type="match status" value="1"/>
</dbReference>
<gene>
    <name evidence="7" type="ordered locus">DaAHT2_1329</name>
</gene>
<dbReference type="EMBL" id="CP001940">
    <property type="protein sequence ID" value="ADH86024.1"/>
    <property type="molecule type" value="Genomic_DNA"/>
</dbReference>
<dbReference type="RefSeq" id="WP_013163552.1">
    <property type="nucleotide sequence ID" value="NC_014216.1"/>
</dbReference>
<dbReference type="OrthoDB" id="9779889at2"/>
<evidence type="ECO:0000256" key="1">
    <source>
        <dbReference type="ARBA" id="ARBA00022723"/>
    </source>
</evidence>
<dbReference type="SUPFAM" id="SSF49493">
    <property type="entry name" value="HSP40/DnaJ peptide-binding domain"/>
    <property type="match status" value="2"/>
</dbReference>
<dbReference type="SMART" id="SM00271">
    <property type="entry name" value="DnaJ"/>
    <property type="match status" value="1"/>
</dbReference>
<dbReference type="GO" id="GO:0008270">
    <property type="term" value="F:zinc ion binding"/>
    <property type="evidence" value="ECO:0007669"/>
    <property type="project" value="UniProtKB-KW"/>
</dbReference>
<keyword evidence="2" id="KW-0677">Repeat</keyword>
<dbReference type="CDD" id="cd06257">
    <property type="entry name" value="DnaJ"/>
    <property type="match status" value="1"/>
</dbReference>
<dbReference type="InterPro" id="IPR051339">
    <property type="entry name" value="DnaJ_subfamily_B"/>
</dbReference>
<dbReference type="Pfam" id="PF01556">
    <property type="entry name" value="DnaJ_C"/>
    <property type="match status" value="1"/>
</dbReference>
<evidence type="ECO:0000256" key="4">
    <source>
        <dbReference type="ARBA" id="ARBA00022833"/>
    </source>
</evidence>
<dbReference type="PROSITE" id="PS00636">
    <property type="entry name" value="DNAJ_1"/>
    <property type="match status" value="1"/>
</dbReference>
<organism evidence="7 8">
    <name type="scientific">Desulfurivibrio alkaliphilus (strain DSM 19089 / UNIQEM U267 / AHT2)</name>
    <dbReference type="NCBI Taxonomy" id="589865"/>
    <lineage>
        <taxon>Bacteria</taxon>
        <taxon>Pseudomonadati</taxon>
        <taxon>Thermodesulfobacteriota</taxon>
        <taxon>Desulfobulbia</taxon>
        <taxon>Desulfobulbales</taxon>
        <taxon>Desulfobulbaceae</taxon>
        <taxon>Desulfurivibrio</taxon>
    </lineage>
</organism>
<evidence type="ECO:0000256" key="2">
    <source>
        <dbReference type="ARBA" id="ARBA00022737"/>
    </source>
</evidence>
<dbReference type="STRING" id="589865.DaAHT2_1329"/>
<name>D6Z399_DESAT</name>
<accession>D6Z399</accession>
<keyword evidence="1" id="KW-0479">Metal-binding</keyword>
<protein>
    <submittedName>
        <fullName evidence="7">Chaperone DnaJ domain protein</fullName>
    </submittedName>
</protein>
<dbReference type="Gene3D" id="2.60.260.20">
    <property type="entry name" value="Urease metallochaperone UreE, N-terminal domain"/>
    <property type="match status" value="2"/>
</dbReference>
<dbReference type="CDD" id="cd10747">
    <property type="entry name" value="DnaJ_C"/>
    <property type="match status" value="1"/>
</dbReference>
<dbReference type="PANTHER" id="PTHR24078:SF553">
    <property type="entry name" value="DNAJ HOMOLOG SUBFAMILY B MEMBER 5"/>
    <property type="match status" value="1"/>
</dbReference>
<dbReference type="InterPro" id="IPR002939">
    <property type="entry name" value="DnaJ_C"/>
</dbReference>
<evidence type="ECO:0000256" key="5">
    <source>
        <dbReference type="ARBA" id="ARBA00023186"/>
    </source>
</evidence>
<feature type="domain" description="J" evidence="6">
    <location>
        <begin position="2"/>
        <end position="67"/>
    </location>
</feature>
<dbReference type="GO" id="GO:0051087">
    <property type="term" value="F:protein-folding chaperone binding"/>
    <property type="evidence" value="ECO:0007669"/>
    <property type="project" value="TreeGrafter"/>
</dbReference>
<sequence>MDYYKALGVGRSASPEEIKKAYRKLALKYHPDRNQGNKEAENRFKEISEAYAVLSDPEKRKQYDTFGADGFQQRYSQEDIFRNANINDILREFGINLGGGRATFHGGMGGGPSFFDELFGVGGMSGMGGQAQDFRHFQQDPRRQQMVKGNDLSLELPVTLEEVLHGSEKTISLGHGGKSDKVSVKIPAGIEDGKKLRINGKGAPSPMAGPPGDLLLLIRVKPHPVFSREGRNLVVDQEIPLSGALLGTDIAVPTLEERRLKVKVPAGSKPGAKLRLKGQGLPGAGGARGDLLVRLNLKMPAKLTADQRELVKKLAATGL</sequence>
<dbReference type="GO" id="GO:0051082">
    <property type="term" value="F:unfolded protein binding"/>
    <property type="evidence" value="ECO:0007669"/>
    <property type="project" value="InterPro"/>
</dbReference>
<dbReference type="InterPro" id="IPR008971">
    <property type="entry name" value="HSP40/DnaJ_pept-bd"/>
</dbReference>
<dbReference type="Pfam" id="PF00226">
    <property type="entry name" value="DnaJ"/>
    <property type="match status" value="1"/>
</dbReference>
<dbReference type="Gene3D" id="1.10.287.110">
    <property type="entry name" value="DnaJ domain"/>
    <property type="match status" value="1"/>
</dbReference>
<proteinExistence type="predicted"/>
<dbReference type="HOGENOM" id="CLU_017633_0_0_7"/>
<dbReference type="PROSITE" id="PS50076">
    <property type="entry name" value="DNAJ_2"/>
    <property type="match status" value="1"/>
</dbReference>
<dbReference type="eggNOG" id="COG0484">
    <property type="taxonomic scope" value="Bacteria"/>
</dbReference>
<dbReference type="GO" id="GO:0005829">
    <property type="term" value="C:cytosol"/>
    <property type="evidence" value="ECO:0007669"/>
    <property type="project" value="TreeGrafter"/>
</dbReference>
<keyword evidence="3" id="KW-0863">Zinc-finger</keyword>
<dbReference type="GO" id="GO:0006457">
    <property type="term" value="P:protein folding"/>
    <property type="evidence" value="ECO:0007669"/>
    <property type="project" value="InterPro"/>
</dbReference>
<dbReference type="FunFam" id="2.60.260.20:FF:000005">
    <property type="entry name" value="Chaperone protein dnaJ 1, mitochondrial"/>
    <property type="match status" value="1"/>
</dbReference>
<dbReference type="KEGG" id="dak:DaAHT2_1329"/>
<evidence type="ECO:0000313" key="8">
    <source>
        <dbReference type="Proteomes" id="UP000001508"/>
    </source>
</evidence>
<keyword evidence="4" id="KW-0862">Zinc</keyword>
<evidence type="ECO:0000313" key="7">
    <source>
        <dbReference type="EMBL" id="ADH86024.1"/>
    </source>
</evidence>
<dbReference type="PRINTS" id="PR00625">
    <property type="entry name" value="JDOMAIN"/>
</dbReference>
<dbReference type="Proteomes" id="UP000001508">
    <property type="component" value="Chromosome"/>
</dbReference>